<dbReference type="InterPro" id="IPR005911">
    <property type="entry name" value="YhcC-like"/>
</dbReference>
<dbReference type="SFLD" id="SFLDS00029">
    <property type="entry name" value="Radical_SAM"/>
    <property type="match status" value="1"/>
</dbReference>
<evidence type="ECO:0000259" key="7">
    <source>
        <dbReference type="PROSITE" id="PS51918"/>
    </source>
</evidence>
<comment type="cofactor">
    <cofactor evidence="1">
        <name>[4Fe-4S] cluster</name>
        <dbReference type="ChEBI" id="CHEBI:49883"/>
    </cofactor>
</comment>
<dbReference type="GO" id="GO:0051539">
    <property type="term" value="F:4 iron, 4 sulfur cluster binding"/>
    <property type="evidence" value="ECO:0007669"/>
    <property type="project" value="UniProtKB-KW"/>
</dbReference>
<dbReference type="PROSITE" id="PS51918">
    <property type="entry name" value="RADICAL_SAM"/>
    <property type="match status" value="1"/>
</dbReference>
<dbReference type="Pfam" id="PF04055">
    <property type="entry name" value="Radical_SAM"/>
    <property type="match status" value="1"/>
</dbReference>
<gene>
    <name evidence="8" type="ORF">SDC9_46521</name>
</gene>
<proteinExistence type="predicted"/>
<dbReference type="PANTHER" id="PTHR11135:SF1">
    <property type="entry name" value="PROTEIN YHCC"/>
    <property type="match status" value="1"/>
</dbReference>
<sequence length="322" mass="37122">MVSYNRVKRYNNYKDILRQIFNNRVQKVSVSAGFTCPNRDGSKGRGGCTYCNNQTFVPGYCHPVKSITQQIEEGILFFQKKEKYQHQAYLAYFQSYTNTYDSLDKLKLIYEEALQHPRIQGIVVGTRPDCVNDEILDYFAALSKKTYVMIEYGIESTNDETLEFINRGHDYQCAVDAIHATAKRGIYTAAHLILGLPGEDRETILSHADRMNELPLSALKLHQLQLVKGTIMAKQAITNPEWFSFFTADEYIDLTVDFLERLSPEIAVERFVSQSPKELLISPDWGLKNFEFVVKIEKRLEERETWQGRKKAESEKLRAGSE</sequence>
<name>A0A644W9V6_9ZZZZ</name>
<feature type="domain" description="Radical SAM core" evidence="7">
    <location>
        <begin position="20"/>
        <end position="261"/>
    </location>
</feature>
<dbReference type="InterPro" id="IPR006638">
    <property type="entry name" value="Elp3/MiaA/NifB-like_rSAM"/>
</dbReference>
<accession>A0A644W9V6</accession>
<evidence type="ECO:0000256" key="3">
    <source>
        <dbReference type="ARBA" id="ARBA00022691"/>
    </source>
</evidence>
<evidence type="ECO:0000256" key="1">
    <source>
        <dbReference type="ARBA" id="ARBA00001966"/>
    </source>
</evidence>
<keyword evidence="6" id="KW-0411">Iron-sulfur</keyword>
<dbReference type="SMART" id="SM00729">
    <property type="entry name" value="Elp3"/>
    <property type="match status" value="1"/>
</dbReference>
<dbReference type="GO" id="GO:0003824">
    <property type="term" value="F:catalytic activity"/>
    <property type="evidence" value="ECO:0007669"/>
    <property type="project" value="InterPro"/>
</dbReference>
<dbReference type="GO" id="GO:0046872">
    <property type="term" value="F:metal ion binding"/>
    <property type="evidence" value="ECO:0007669"/>
    <property type="project" value="UniProtKB-KW"/>
</dbReference>
<evidence type="ECO:0000256" key="4">
    <source>
        <dbReference type="ARBA" id="ARBA00022723"/>
    </source>
</evidence>
<evidence type="ECO:0000313" key="8">
    <source>
        <dbReference type="EMBL" id="MPM00297.1"/>
    </source>
</evidence>
<evidence type="ECO:0000256" key="6">
    <source>
        <dbReference type="ARBA" id="ARBA00023014"/>
    </source>
</evidence>
<keyword evidence="5" id="KW-0408">Iron</keyword>
<dbReference type="AlphaFoldDB" id="A0A644W9V6"/>
<keyword evidence="3" id="KW-0949">S-adenosyl-L-methionine</keyword>
<reference evidence="8" key="1">
    <citation type="submission" date="2019-08" db="EMBL/GenBank/DDBJ databases">
        <authorList>
            <person name="Kucharzyk K."/>
            <person name="Murdoch R.W."/>
            <person name="Higgins S."/>
            <person name="Loffler F."/>
        </authorList>
    </citation>
    <scope>NUCLEOTIDE SEQUENCE</scope>
</reference>
<dbReference type="NCBIfam" id="TIGR01212">
    <property type="entry name" value="TIGR01212 family radical SAM protein"/>
    <property type="match status" value="1"/>
</dbReference>
<dbReference type="Gene3D" id="3.80.30.20">
    <property type="entry name" value="tm_1862 like domain"/>
    <property type="match status" value="1"/>
</dbReference>
<dbReference type="SFLD" id="SFLDG01091">
    <property type="entry name" value="uncharacterized_CHP01210-like"/>
    <property type="match status" value="1"/>
</dbReference>
<dbReference type="EMBL" id="VSSQ01000720">
    <property type="protein sequence ID" value="MPM00297.1"/>
    <property type="molecule type" value="Genomic_DNA"/>
</dbReference>
<evidence type="ECO:0000256" key="5">
    <source>
        <dbReference type="ARBA" id="ARBA00023004"/>
    </source>
</evidence>
<dbReference type="InterPro" id="IPR039661">
    <property type="entry name" value="ELP3"/>
</dbReference>
<dbReference type="InterPro" id="IPR007197">
    <property type="entry name" value="rSAM"/>
</dbReference>
<dbReference type="InterPro" id="IPR023404">
    <property type="entry name" value="rSAM_horseshoe"/>
</dbReference>
<comment type="caution">
    <text evidence="8">The sequence shown here is derived from an EMBL/GenBank/DDBJ whole genome shotgun (WGS) entry which is preliminary data.</text>
</comment>
<keyword evidence="4" id="KW-0479">Metal-binding</keyword>
<dbReference type="InterPro" id="IPR032432">
    <property type="entry name" value="Radical_SAM_C"/>
</dbReference>
<dbReference type="SFLD" id="SFLDG01086">
    <property type="entry name" value="elongater_protein-like"/>
    <property type="match status" value="1"/>
</dbReference>
<dbReference type="SUPFAM" id="SSF102114">
    <property type="entry name" value="Radical SAM enzymes"/>
    <property type="match status" value="1"/>
</dbReference>
<protein>
    <recommendedName>
        <fullName evidence="7">Radical SAM core domain-containing protein</fullName>
    </recommendedName>
</protein>
<dbReference type="PANTHER" id="PTHR11135">
    <property type="entry name" value="HISTONE ACETYLTRANSFERASE-RELATED"/>
    <property type="match status" value="1"/>
</dbReference>
<organism evidence="8">
    <name type="scientific">bioreactor metagenome</name>
    <dbReference type="NCBI Taxonomy" id="1076179"/>
    <lineage>
        <taxon>unclassified sequences</taxon>
        <taxon>metagenomes</taxon>
        <taxon>ecological metagenomes</taxon>
    </lineage>
</organism>
<dbReference type="InterPro" id="IPR058240">
    <property type="entry name" value="rSAM_sf"/>
</dbReference>
<evidence type="ECO:0000256" key="2">
    <source>
        <dbReference type="ARBA" id="ARBA00022485"/>
    </source>
</evidence>
<dbReference type="Pfam" id="PF16199">
    <property type="entry name" value="Radical_SAM_C"/>
    <property type="match status" value="1"/>
</dbReference>
<keyword evidence="2" id="KW-0004">4Fe-4S</keyword>
<dbReference type="CDD" id="cd01335">
    <property type="entry name" value="Radical_SAM"/>
    <property type="match status" value="1"/>
</dbReference>